<evidence type="ECO:0000256" key="3">
    <source>
        <dbReference type="RuleBase" id="RU000461"/>
    </source>
</evidence>
<dbReference type="EMBL" id="CACVKT020000933">
    <property type="protein sequence ID" value="CAC5364054.1"/>
    <property type="molecule type" value="Genomic_DNA"/>
</dbReference>
<dbReference type="PROSITE" id="PS00086">
    <property type="entry name" value="CYTOCHROME_P450"/>
    <property type="match status" value="1"/>
</dbReference>
<dbReference type="Gene3D" id="1.10.630.10">
    <property type="entry name" value="Cytochrome P450"/>
    <property type="match status" value="1"/>
</dbReference>
<keyword evidence="2 3" id="KW-0349">Heme</keyword>
<keyword evidence="3 5" id="KW-0560">Oxidoreductase</keyword>
<feature type="binding site" description="axial binding residue" evidence="2">
    <location>
        <position position="456"/>
    </location>
    <ligand>
        <name>heme</name>
        <dbReference type="ChEBI" id="CHEBI:30413"/>
    </ligand>
    <ligandPart>
        <name>Fe</name>
        <dbReference type="ChEBI" id="CHEBI:18248"/>
    </ligandPart>
</feature>
<dbReference type="GO" id="GO:0005506">
    <property type="term" value="F:iron ion binding"/>
    <property type="evidence" value="ECO:0007669"/>
    <property type="project" value="InterPro"/>
</dbReference>
<dbReference type="GO" id="GO:0020037">
    <property type="term" value="F:heme binding"/>
    <property type="evidence" value="ECO:0007669"/>
    <property type="project" value="InterPro"/>
</dbReference>
<dbReference type="InterPro" id="IPR002401">
    <property type="entry name" value="Cyt_P450_E_grp-I"/>
</dbReference>
<keyword evidence="2 3" id="KW-0408">Iron</keyword>
<gene>
    <name evidence="5" type="ORF">MCOR_5237</name>
</gene>
<dbReference type="OrthoDB" id="1470350at2759"/>
<keyword evidence="3" id="KW-0503">Monooxygenase</keyword>
<proteinExistence type="inferred from homology"/>
<comment type="similarity">
    <text evidence="1 3">Belongs to the cytochrome P450 family.</text>
</comment>
<feature type="transmembrane region" description="Helical" evidence="4">
    <location>
        <begin position="12"/>
        <end position="32"/>
    </location>
</feature>
<keyword evidence="4" id="KW-0472">Membrane</keyword>
<dbReference type="Proteomes" id="UP000507470">
    <property type="component" value="Unassembled WGS sequence"/>
</dbReference>
<evidence type="ECO:0000256" key="1">
    <source>
        <dbReference type="ARBA" id="ARBA00010617"/>
    </source>
</evidence>
<keyword evidence="4" id="KW-1133">Transmembrane helix</keyword>
<accession>A0A6J8A920</accession>
<dbReference type="PRINTS" id="PR00463">
    <property type="entry name" value="EP450I"/>
</dbReference>
<comment type="cofactor">
    <cofactor evidence="2">
        <name>heme</name>
        <dbReference type="ChEBI" id="CHEBI:30413"/>
    </cofactor>
</comment>
<dbReference type="PANTHER" id="PTHR24291">
    <property type="entry name" value="CYTOCHROME P450 FAMILY 4"/>
    <property type="match status" value="1"/>
</dbReference>
<dbReference type="InterPro" id="IPR036396">
    <property type="entry name" value="Cyt_P450_sf"/>
</dbReference>
<evidence type="ECO:0000313" key="5">
    <source>
        <dbReference type="EMBL" id="CAC5364054.1"/>
    </source>
</evidence>
<keyword evidence="6" id="KW-1185">Reference proteome</keyword>
<keyword evidence="4" id="KW-0812">Transmembrane</keyword>
<evidence type="ECO:0000256" key="4">
    <source>
        <dbReference type="SAM" id="Phobius"/>
    </source>
</evidence>
<dbReference type="InterPro" id="IPR017972">
    <property type="entry name" value="Cyt_P450_CS"/>
</dbReference>
<dbReference type="CDD" id="cd20659">
    <property type="entry name" value="CYP4B_4F-like"/>
    <property type="match status" value="1"/>
</dbReference>
<dbReference type="PRINTS" id="PR00385">
    <property type="entry name" value="P450"/>
</dbReference>
<evidence type="ECO:0000313" key="6">
    <source>
        <dbReference type="Proteomes" id="UP000507470"/>
    </source>
</evidence>
<dbReference type="PANTHER" id="PTHR24291:SF201">
    <property type="entry name" value="CYTOCHROME P450, FAMILY 4, SUBFAMILY B, POLYPEPTIDE 7"/>
    <property type="match status" value="1"/>
</dbReference>
<organism evidence="5 6">
    <name type="scientific">Mytilus coruscus</name>
    <name type="common">Sea mussel</name>
    <dbReference type="NCBI Taxonomy" id="42192"/>
    <lineage>
        <taxon>Eukaryota</taxon>
        <taxon>Metazoa</taxon>
        <taxon>Spiralia</taxon>
        <taxon>Lophotrochozoa</taxon>
        <taxon>Mollusca</taxon>
        <taxon>Bivalvia</taxon>
        <taxon>Autobranchia</taxon>
        <taxon>Pteriomorphia</taxon>
        <taxon>Mytilida</taxon>
        <taxon>Mytiloidea</taxon>
        <taxon>Mytilidae</taxon>
        <taxon>Mytilinae</taxon>
        <taxon>Mytilus</taxon>
    </lineage>
</organism>
<evidence type="ECO:0000256" key="2">
    <source>
        <dbReference type="PIRSR" id="PIRSR602401-1"/>
    </source>
</evidence>
<name>A0A6J8A920_MYTCO</name>
<reference evidence="5 6" key="1">
    <citation type="submission" date="2020-06" db="EMBL/GenBank/DDBJ databases">
        <authorList>
            <person name="Li R."/>
            <person name="Bekaert M."/>
        </authorList>
    </citation>
    <scope>NUCLEOTIDE SEQUENCE [LARGE SCALE GENOMIC DNA]</scope>
    <source>
        <strain evidence="6">wild</strain>
    </source>
</reference>
<dbReference type="EC" id="1.14.14.1" evidence="5"/>
<dbReference type="InterPro" id="IPR050196">
    <property type="entry name" value="Cytochrome_P450_Monoox"/>
</dbReference>
<dbReference type="GO" id="GO:0016712">
    <property type="term" value="F:oxidoreductase activity, acting on paired donors, with incorporation or reduction of molecular oxygen, reduced flavin or flavoprotein as one donor, and incorporation of one atom of oxygen"/>
    <property type="evidence" value="ECO:0007669"/>
    <property type="project" value="UniProtKB-EC"/>
</dbReference>
<dbReference type="Pfam" id="PF00067">
    <property type="entry name" value="p450"/>
    <property type="match status" value="1"/>
</dbReference>
<dbReference type="AlphaFoldDB" id="A0A6J8A920"/>
<sequence>MAHFTLLSGSVASTFVIGILVYLLVVFIRCFVKYQRKKKFFDNLPGYSVAEKHWLRGHLSLYIKNNSIDLNGLQALVTRFPKYFRIWFGFSRPSIQLVHPDTIKIMLKTSEPKPLGIGGPYRPALPWLGEGLLLAGGAKWARSRRLLTPAFHFEILKPYQTIYNTCTDKLLGLIDIYAETGESFELFQLISNCTLDIILQCAFSYQTDCQKDRDQHPYCRAISNVANLIGVRNRSILYLMDFTWNMSKPGRIFNKDCDYIHDVADKVIESRKQVLAAGIQEKKKYLDFLDILLSAKDETGTGLSQAEIRAEVDTFMFEGHDTTTSGISWILYELAKNQSYQKLCQQEVDKVLRDSNDFVTWENLHQFDILTQCIKEGMRIHPPVPIVSRQSTKEMTIEDITFPKDTAFSVNIYGLHHNPTVWKDHMTYDPSRFSKDRDLVLDSFAFIPFSAGPRNCIGQNFAMNEEKTVIARILERYTLELDRNHIVEEKIALVMRAKNGIHCIAKRRK</sequence>
<dbReference type="InterPro" id="IPR001128">
    <property type="entry name" value="Cyt_P450"/>
</dbReference>
<protein>
    <submittedName>
        <fullName evidence="5">CYP4B1</fullName>
        <ecNumber evidence="5">1.14.14.1</ecNumber>
    </submittedName>
</protein>
<dbReference type="SUPFAM" id="SSF48264">
    <property type="entry name" value="Cytochrome P450"/>
    <property type="match status" value="1"/>
</dbReference>
<keyword evidence="2 3" id="KW-0479">Metal-binding</keyword>